<sequence>MIATQTPEDSVFPQGPCQLSYAAGSTSLEPGGYRVIGHGDHGRIGELVQAFPSLGQVLNDRAMIISAYPAALGIQTSVPFVDTYLHAPTLIRSLRLATQQERSVVFAAQPLAGADLLIKMLNTPYGLPKRMLWAAGGYYFPASLETYMTQQLADRGCQLDVLHCYGVAEVGHTCFAATHRDELGEPLYRLVASDVLASVDDKQGSLVLSREGRSICTGDYAQAIGDHWLIRSSAYRLASQVRREIESWRAEQWVSRTGYLRYESDRFTFQLREGHQLNGQKTLLSFHQFWERHGGSLQSKPTWQSFESTSESLLLINFSSDKTAKSGPLQEFV</sequence>
<evidence type="ECO:0000313" key="1">
    <source>
        <dbReference type="EMBL" id="TWT54604.1"/>
    </source>
</evidence>
<protein>
    <recommendedName>
        <fullName evidence="3">AMP-dependent synthetase/ligase domain-containing protein</fullName>
    </recommendedName>
</protein>
<keyword evidence="2" id="KW-1185">Reference proteome</keyword>
<dbReference type="AlphaFoldDB" id="A0A5C5WUI3"/>
<dbReference type="Proteomes" id="UP000316598">
    <property type="component" value="Unassembled WGS sequence"/>
</dbReference>
<accession>A0A5C5WUI3</accession>
<proteinExistence type="predicted"/>
<dbReference type="EMBL" id="SJPI01000001">
    <property type="protein sequence ID" value="TWT54604.1"/>
    <property type="molecule type" value="Genomic_DNA"/>
</dbReference>
<gene>
    <name evidence="1" type="ORF">Pla22_22540</name>
</gene>
<dbReference type="RefSeq" id="WP_146514624.1">
    <property type="nucleotide sequence ID" value="NZ_SJPI01000001.1"/>
</dbReference>
<dbReference type="OrthoDB" id="250064at2"/>
<organism evidence="1 2">
    <name type="scientific">Rubripirellula amarantea</name>
    <dbReference type="NCBI Taxonomy" id="2527999"/>
    <lineage>
        <taxon>Bacteria</taxon>
        <taxon>Pseudomonadati</taxon>
        <taxon>Planctomycetota</taxon>
        <taxon>Planctomycetia</taxon>
        <taxon>Pirellulales</taxon>
        <taxon>Pirellulaceae</taxon>
        <taxon>Rubripirellula</taxon>
    </lineage>
</organism>
<comment type="caution">
    <text evidence="1">The sequence shown here is derived from an EMBL/GenBank/DDBJ whole genome shotgun (WGS) entry which is preliminary data.</text>
</comment>
<evidence type="ECO:0008006" key="3">
    <source>
        <dbReference type="Google" id="ProtNLM"/>
    </source>
</evidence>
<evidence type="ECO:0000313" key="2">
    <source>
        <dbReference type="Proteomes" id="UP000316598"/>
    </source>
</evidence>
<name>A0A5C5WUI3_9BACT</name>
<reference evidence="1 2" key="1">
    <citation type="submission" date="2019-02" db="EMBL/GenBank/DDBJ databases">
        <title>Deep-cultivation of Planctomycetes and their phenomic and genomic characterization uncovers novel biology.</title>
        <authorList>
            <person name="Wiegand S."/>
            <person name="Jogler M."/>
            <person name="Boedeker C."/>
            <person name="Pinto D."/>
            <person name="Vollmers J."/>
            <person name="Rivas-Marin E."/>
            <person name="Kohn T."/>
            <person name="Peeters S.H."/>
            <person name="Heuer A."/>
            <person name="Rast P."/>
            <person name="Oberbeckmann S."/>
            <person name="Bunk B."/>
            <person name="Jeske O."/>
            <person name="Meyerdierks A."/>
            <person name="Storesund J.E."/>
            <person name="Kallscheuer N."/>
            <person name="Luecker S."/>
            <person name="Lage O.M."/>
            <person name="Pohl T."/>
            <person name="Merkel B.J."/>
            <person name="Hornburger P."/>
            <person name="Mueller R.-W."/>
            <person name="Bruemmer F."/>
            <person name="Labrenz M."/>
            <person name="Spormann A.M."/>
            <person name="Op Den Camp H."/>
            <person name="Overmann J."/>
            <person name="Amann R."/>
            <person name="Jetten M.S.M."/>
            <person name="Mascher T."/>
            <person name="Medema M.H."/>
            <person name="Devos D.P."/>
            <person name="Kaster A.-K."/>
            <person name="Ovreas L."/>
            <person name="Rohde M."/>
            <person name="Galperin M.Y."/>
            <person name="Jogler C."/>
        </authorList>
    </citation>
    <scope>NUCLEOTIDE SEQUENCE [LARGE SCALE GENOMIC DNA]</scope>
    <source>
        <strain evidence="1 2">Pla22</strain>
    </source>
</reference>